<keyword evidence="5" id="KW-1133">Transmembrane helix</keyword>
<protein>
    <recommendedName>
        <fullName evidence="10">Chemotaxis protein</fullName>
    </recommendedName>
</protein>
<dbReference type="GO" id="GO:0007165">
    <property type="term" value="P:signal transduction"/>
    <property type="evidence" value="ECO:0007669"/>
    <property type="project" value="UniProtKB-KW"/>
</dbReference>
<dbReference type="SUPFAM" id="SSF58104">
    <property type="entry name" value="Methyl-accepting chemotaxis protein (MCP) signaling domain"/>
    <property type="match status" value="1"/>
</dbReference>
<dbReference type="OrthoDB" id="2489132at2"/>
<organism evidence="8 9">
    <name type="scientific">Photobacterium aquae</name>
    <dbReference type="NCBI Taxonomy" id="1195763"/>
    <lineage>
        <taxon>Bacteria</taxon>
        <taxon>Pseudomonadati</taxon>
        <taxon>Pseudomonadota</taxon>
        <taxon>Gammaproteobacteria</taxon>
        <taxon>Vibrionales</taxon>
        <taxon>Vibrionaceae</taxon>
        <taxon>Photobacterium</taxon>
    </lineage>
</organism>
<dbReference type="CDD" id="cd11386">
    <property type="entry name" value="MCP_signal"/>
    <property type="match status" value="1"/>
</dbReference>
<dbReference type="Proteomes" id="UP000036097">
    <property type="component" value="Unassembled WGS sequence"/>
</dbReference>
<evidence type="ECO:0000256" key="3">
    <source>
        <dbReference type="ARBA" id="ARBA00029447"/>
    </source>
</evidence>
<dbReference type="Gene3D" id="6.10.340.10">
    <property type="match status" value="1"/>
</dbReference>
<dbReference type="InterPro" id="IPR004089">
    <property type="entry name" value="MCPsignal_dom"/>
</dbReference>
<dbReference type="Gene3D" id="1.10.287.950">
    <property type="entry name" value="Methyl-accepting chemotaxis protein"/>
    <property type="match status" value="1"/>
</dbReference>
<comment type="caution">
    <text evidence="8">The sequence shown here is derived from an EMBL/GenBank/DDBJ whole genome shotgun (WGS) entry which is preliminary data.</text>
</comment>
<dbReference type="GO" id="GO:0016020">
    <property type="term" value="C:membrane"/>
    <property type="evidence" value="ECO:0007669"/>
    <property type="project" value="UniProtKB-SubCell"/>
</dbReference>
<comment type="similarity">
    <text evidence="3">Belongs to the methyl-accepting chemotaxis (MCP) protein family.</text>
</comment>
<evidence type="ECO:0000256" key="1">
    <source>
        <dbReference type="ARBA" id="ARBA00004370"/>
    </source>
</evidence>
<dbReference type="PATRIC" id="fig|1195763.3.peg.2970"/>
<evidence type="ECO:0000256" key="4">
    <source>
        <dbReference type="PROSITE-ProRule" id="PRU00284"/>
    </source>
</evidence>
<evidence type="ECO:0000256" key="5">
    <source>
        <dbReference type="SAM" id="Phobius"/>
    </source>
</evidence>
<dbReference type="PANTHER" id="PTHR32089">
    <property type="entry name" value="METHYL-ACCEPTING CHEMOTAXIS PROTEIN MCPB"/>
    <property type="match status" value="1"/>
</dbReference>
<feature type="transmembrane region" description="Helical" evidence="5">
    <location>
        <begin position="197"/>
        <end position="220"/>
    </location>
</feature>
<dbReference type="AlphaFoldDB" id="A0A0J1GYV8"/>
<dbReference type="PROSITE" id="PS50885">
    <property type="entry name" value="HAMP"/>
    <property type="match status" value="1"/>
</dbReference>
<dbReference type="PANTHER" id="PTHR32089:SF55">
    <property type="entry name" value="METHYL ACCEPTING SENSORY TRANSDUCER WITH CACHE_2 SMALL MOLECULE BINDING DOMAIN"/>
    <property type="match status" value="1"/>
</dbReference>
<feature type="domain" description="HAMP" evidence="7">
    <location>
        <begin position="217"/>
        <end position="271"/>
    </location>
</feature>
<evidence type="ECO:0000313" key="8">
    <source>
        <dbReference type="EMBL" id="KLV04828.1"/>
    </source>
</evidence>
<accession>A0A0J1GYV8</accession>
<name>A0A0J1GYV8_9GAMM</name>
<evidence type="ECO:0000256" key="2">
    <source>
        <dbReference type="ARBA" id="ARBA00023224"/>
    </source>
</evidence>
<comment type="subcellular location">
    <subcellularLocation>
        <location evidence="1">Membrane</location>
    </subcellularLocation>
</comment>
<keyword evidence="9" id="KW-1185">Reference proteome</keyword>
<dbReference type="SMART" id="SM00304">
    <property type="entry name" value="HAMP"/>
    <property type="match status" value="2"/>
</dbReference>
<feature type="domain" description="Methyl-accepting transducer" evidence="6">
    <location>
        <begin position="276"/>
        <end position="512"/>
    </location>
</feature>
<gene>
    <name evidence="8" type="ORF">ABT56_14015</name>
</gene>
<dbReference type="GO" id="GO:0006935">
    <property type="term" value="P:chemotaxis"/>
    <property type="evidence" value="ECO:0007669"/>
    <property type="project" value="UniProtKB-ARBA"/>
</dbReference>
<reference evidence="8 9" key="1">
    <citation type="submission" date="2015-05" db="EMBL/GenBank/DDBJ databases">
        <title>Photobacterium galathea sp. nov.</title>
        <authorList>
            <person name="Machado H."/>
            <person name="Gram L."/>
        </authorList>
    </citation>
    <scope>NUCLEOTIDE SEQUENCE [LARGE SCALE GENOMIC DNA]</scope>
    <source>
        <strain evidence="8 9">CGMCC 1.12159</strain>
    </source>
</reference>
<dbReference type="PROSITE" id="PS50111">
    <property type="entry name" value="CHEMOTAXIS_TRANSDUC_2"/>
    <property type="match status" value="1"/>
</dbReference>
<evidence type="ECO:0008006" key="10">
    <source>
        <dbReference type="Google" id="ProtNLM"/>
    </source>
</evidence>
<evidence type="ECO:0000313" key="9">
    <source>
        <dbReference type="Proteomes" id="UP000036097"/>
    </source>
</evidence>
<keyword evidence="5" id="KW-0812">Transmembrane</keyword>
<dbReference type="SMART" id="SM00283">
    <property type="entry name" value="MA"/>
    <property type="match status" value="1"/>
</dbReference>
<proteinExistence type="inferred from homology"/>
<dbReference type="CDD" id="cd06225">
    <property type="entry name" value="HAMP"/>
    <property type="match status" value="1"/>
</dbReference>
<dbReference type="InterPro" id="IPR003660">
    <property type="entry name" value="HAMP_dom"/>
</dbReference>
<keyword evidence="2 4" id="KW-0807">Transducer</keyword>
<dbReference type="RefSeq" id="WP_047879504.1">
    <property type="nucleotide sequence ID" value="NZ_LDOT01000020.1"/>
</dbReference>
<dbReference type="STRING" id="1195763.ABT56_14015"/>
<dbReference type="EMBL" id="LDOT01000020">
    <property type="protein sequence ID" value="KLV04828.1"/>
    <property type="molecule type" value="Genomic_DNA"/>
</dbReference>
<keyword evidence="5" id="KW-0472">Membrane</keyword>
<dbReference type="FunFam" id="1.10.287.950:FF:000001">
    <property type="entry name" value="Methyl-accepting chemotaxis sensory transducer"/>
    <property type="match status" value="1"/>
</dbReference>
<evidence type="ECO:0000259" key="7">
    <source>
        <dbReference type="PROSITE" id="PS50885"/>
    </source>
</evidence>
<dbReference type="Pfam" id="PF00672">
    <property type="entry name" value="HAMP"/>
    <property type="match status" value="1"/>
</dbReference>
<dbReference type="Pfam" id="PF00015">
    <property type="entry name" value="MCPsignal"/>
    <property type="match status" value="1"/>
</dbReference>
<sequence length="548" mass="59654">MNWLNNISFKYKLAIPVAIVAIVFSGLIAQVFVVHNDQQQANELLSQKVQPVLDKLEDAYRDMYQIMAAGMGMALTKPHDTASIELHRFNFYDNAPKAFPRISSVHQLVDIGFLPEASRGNIKKLEQEFDKWQKHYDYMINNPDLARDYYYDNEAIAEKDFEAIRKLLKVVRKDIETHREALVNEVQAHSETTNNTLLVGAIITLLMSVFVTLVITRVIVNPLQQLTKALEDISAGDGDLSTRVPVTGRDEIGQLATAFNTFVDKIHNTLAKVVTASHHVRTDAAHVSTLAAQVLDSCHSQQSQCNEVESAAHELTATSQSVSGHAAEAARVTGSISDQSQTVQVTLAESVAAIGQLANDIDESSAVIQELEKDVAAISSILEVIRGIADQTNLLALNAAIEAARAGEQGRGFAVVADEVRSLANKTQSCTSEIHTMIEKLQDTVGQSVDAMRNNSEAGTTTVERAQQTNTALDTMSDSITMISYVNHQVATAAEQQTVVTGNLSENIRGIVTACEETLHNIQSAQKACEGLASQSATLDGLVSQFKV</sequence>
<evidence type="ECO:0000259" key="6">
    <source>
        <dbReference type="PROSITE" id="PS50111"/>
    </source>
</evidence>